<dbReference type="KEGG" id="pzu:PHZ_c1408"/>
<dbReference type="PANTHER" id="PTHR36985:SF1">
    <property type="entry name" value="TRANSLOCATION AND ASSEMBLY MODULE SUBUNIT TAMB"/>
    <property type="match status" value="1"/>
</dbReference>
<keyword evidence="8" id="KW-1185">Reference proteome</keyword>
<dbReference type="EMBL" id="CP000747">
    <property type="protein sequence ID" value="ACG77822.1"/>
    <property type="molecule type" value="Genomic_DNA"/>
</dbReference>
<evidence type="ECO:0000259" key="6">
    <source>
        <dbReference type="Pfam" id="PF04357"/>
    </source>
</evidence>
<comment type="subcellular location">
    <subcellularLocation>
        <location evidence="1">Membrane</location>
        <topology evidence="1">Single-pass membrane protein</topology>
    </subcellularLocation>
</comment>
<evidence type="ECO:0000256" key="5">
    <source>
        <dbReference type="SAM" id="Phobius"/>
    </source>
</evidence>
<dbReference type="HOGENOM" id="CLU_002202_0_0_5"/>
<dbReference type="Proteomes" id="UP000001868">
    <property type="component" value="Chromosome"/>
</dbReference>
<proteinExistence type="predicted"/>
<dbReference type="GO" id="GO:0009306">
    <property type="term" value="P:protein secretion"/>
    <property type="evidence" value="ECO:0007669"/>
    <property type="project" value="InterPro"/>
</dbReference>
<dbReference type="eggNOG" id="COG2911">
    <property type="taxonomic scope" value="Bacteria"/>
</dbReference>
<evidence type="ECO:0000313" key="7">
    <source>
        <dbReference type="EMBL" id="ACG77822.1"/>
    </source>
</evidence>
<evidence type="ECO:0000256" key="3">
    <source>
        <dbReference type="ARBA" id="ARBA00022989"/>
    </source>
</evidence>
<dbReference type="GO" id="GO:0005886">
    <property type="term" value="C:plasma membrane"/>
    <property type="evidence" value="ECO:0007669"/>
    <property type="project" value="InterPro"/>
</dbReference>
<evidence type="ECO:0000256" key="4">
    <source>
        <dbReference type="ARBA" id="ARBA00023136"/>
    </source>
</evidence>
<accession>B4R9Q8</accession>
<dbReference type="RefSeq" id="WP_012521966.1">
    <property type="nucleotide sequence ID" value="NC_011144.1"/>
</dbReference>
<protein>
    <recommendedName>
        <fullName evidence="6">Translocation and assembly module TamB C-terminal domain-containing protein</fullName>
    </recommendedName>
</protein>
<dbReference type="InterPro" id="IPR007452">
    <property type="entry name" value="TamB_C"/>
</dbReference>
<reference evidence="7 8" key="1">
    <citation type="journal article" date="2008" name="BMC Genomics">
        <title>Complete genome of Phenylobacterium zucineum - a novel facultative intracellular bacterium isolated from human erythroleukemia cell line K562.</title>
        <authorList>
            <person name="Luo Y."/>
            <person name="Xu X."/>
            <person name="Ding Z."/>
            <person name="Liu Z."/>
            <person name="Zhang B."/>
            <person name="Yan Z."/>
            <person name="Sun J."/>
            <person name="Hu S."/>
            <person name="Hu X."/>
        </authorList>
    </citation>
    <scope>NUCLEOTIDE SEQUENCE [LARGE SCALE GENOMIC DNA]</scope>
    <source>
        <strain evidence="7 8">HLK1</strain>
    </source>
</reference>
<organism evidence="7 8">
    <name type="scientific">Phenylobacterium zucineum (strain HLK1)</name>
    <dbReference type="NCBI Taxonomy" id="450851"/>
    <lineage>
        <taxon>Bacteria</taxon>
        <taxon>Pseudomonadati</taxon>
        <taxon>Pseudomonadota</taxon>
        <taxon>Alphaproteobacteria</taxon>
        <taxon>Caulobacterales</taxon>
        <taxon>Caulobacteraceae</taxon>
        <taxon>Phenylobacterium</taxon>
    </lineage>
</organism>
<keyword evidence="3 5" id="KW-1133">Transmembrane helix</keyword>
<dbReference type="Pfam" id="PF04357">
    <property type="entry name" value="TamB"/>
    <property type="match status" value="1"/>
</dbReference>
<keyword evidence="2 5" id="KW-0812">Transmembrane</keyword>
<name>B4R9Q8_PHEZH</name>
<dbReference type="PANTHER" id="PTHR36985">
    <property type="entry name" value="TRANSLOCATION AND ASSEMBLY MODULE SUBUNIT TAMB"/>
    <property type="match status" value="1"/>
</dbReference>
<gene>
    <name evidence="7" type="ordered locus">PHZ_c1408</name>
</gene>
<evidence type="ECO:0000256" key="2">
    <source>
        <dbReference type="ARBA" id="ARBA00022692"/>
    </source>
</evidence>
<evidence type="ECO:0000256" key="1">
    <source>
        <dbReference type="ARBA" id="ARBA00004167"/>
    </source>
</evidence>
<dbReference type="GO" id="GO:0097347">
    <property type="term" value="C:TAM protein secretion complex"/>
    <property type="evidence" value="ECO:0007669"/>
    <property type="project" value="TreeGrafter"/>
</dbReference>
<dbReference type="STRING" id="450851.PHZ_c1408"/>
<feature type="domain" description="Translocation and assembly module TamB C-terminal" evidence="6">
    <location>
        <begin position="1047"/>
        <end position="1386"/>
    </location>
</feature>
<feature type="transmembrane region" description="Helical" evidence="5">
    <location>
        <begin position="23"/>
        <end position="45"/>
    </location>
</feature>
<sequence length="1386" mass="146147">MSEPEDTPPVPAALKRSALPKTIVAIAVVVLVVLAGLFAATRWGVLTPQARLMIEARTDGLKLGRFGELTLEGLSGDVWRDFRVRRLTIRDEEGVWLEARNLHIQWRYLELLRRRFDADLVEAEQLRLIRRPTLGPKGKDRGLPVSFHIDRLRTQVVLEPEFSFRRGVYDLDGRLALERRGGRSGRITALSRLHPGDRLHVDFAFGPMRPLRLTADAVEAQGGALAGALGLAADQPFELTVRASGQASEGQFLALARSGELVPLRARGAWNPAGGQAGGRILLSASTLTRPYMARLGPEVRFGIAGRQAETDLHALAARVYAENLALRLDGRGNLGERRLGPRGVAVEAQVPSLKRLAGGPQAGAARVSGRLTGAGAEWRFAGAGAVQDLQLAGYGLARVSGPIEIVRTRREIGVEAQLSGAGGRGDGFLAAVLGGAPSVALDGARLADGRLLLRGLDVAGRGLEVEASGGRSLLGALTFKGRAEVSNLAAWRQGAAGGAGMTWSASQARTGAPCTFTIDARGRRLATGMEELDRLLGAQPRLQAQANWQAGALSVARASLDGAALDARAAGAMRRDRTLAFKADWNAAGPFRAGPVEITGRARGEGALTGTVGEPRLDLLADIEAVDVPRLPLKDARVTLSFVRRPSGSSGAVAVAAESAYGPARARSDFRFPEGGVDLTDLSVDAGGLTASGSLSLRRRSPSAADLSLDVVRGAFLDAGRVSGAVRIVDAGAPRATLDLRAQNARPAGSALTIRNGRITADGPLERLPYTALVEGASRRGAWRIDGRGVLADTGPGYTLTYQGAGRLGRRDISTVEPAVFRFGGGERAARLRLAGSDGGRIDVDAVLGETAVDVDARVAGVTLGMFDPDLAGRIDGTLTLAGRGSELTGGFEARLADARGRGAPADQGMDGVVRGRLAGDALRLEAETRNEQGLRADADLMLPAVATAAPFRVAIARQQPMRGRFFAEGEVRPLWDLLFGGERALAGYVRTEGTLGGTLADPNAVGRFSVERGRFDDGGTGLSLRDVTLQADFTRNAVNVTQASGVDGQGGSVSGQGRISLLRDGVSSFRLDLRSFQLIDNEIATAEASGRATIARAADGKVRLSGDLTIDEAEVAADLPTPSGVVAMDVKEINRPPELDAGVPPPATRGSGWLLDVNLKAPRRVFLRGRGLDVELSLDAHVGGTTTRPDLSGVARVVRGDYEFAGKRFEFDDDSVVYLATQPQNIRLQLDAVRDDPTLRVTVRIRGTAARPEVTLASSPSLPNDEILSQVLFGRSAAQLSPVEAAQLASALSSLTGGGGLDVIGNLRAFAGLDRLAFGGGDEYGVTVSGGKYLTDDVYLELTGGGREGGAVQVEWRVRRNLAIISRVTGLGENRLAVRWRRDY</sequence>
<keyword evidence="4 5" id="KW-0472">Membrane</keyword>
<evidence type="ECO:0000313" key="8">
    <source>
        <dbReference type="Proteomes" id="UP000001868"/>
    </source>
</evidence>
<dbReference type="OrthoDB" id="7784409at2"/>